<gene>
    <name evidence="2" type="ORF">KTT_06200</name>
</gene>
<proteinExistence type="predicted"/>
<evidence type="ECO:0000259" key="1">
    <source>
        <dbReference type="Pfam" id="PF24249"/>
    </source>
</evidence>
<comment type="caution">
    <text evidence="2">The sequence shown here is derived from an EMBL/GenBank/DDBJ whole genome shotgun (WGS) entry which is preliminary data.</text>
</comment>
<keyword evidence="3" id="KW-1185">Reference proteome</keyword>
<organism evidence="2 3">
    <name type="scientific">Tengunoibacter tsumagoiensis</name>
    <dbReference type="NCBI Taxonomy" id="2014871"/>
    <lineage>
        <taxon>Bacteria</taxon>
        <taxon>Bacillati</taxon>
        <taxon>Chloroflexota</taxon>
        <taxon>Ktedonobacteria</taxon>
        <taxon>Ktedonobacterales</taxon>
        <taxon>Dictyobacteraceae</taxon>
        <taxon>Tengunoibacter</taxon>
    </lineage>
</organism>
<dbReference type="InterPro" id="IPR055875">
    <property type="entry name" value="DUF7452"/>
</dbReference>
<evidence type="ECO:0000313" key="2">
    <source>
        <dbReference type="EMBL" id="GCE10761.1"/>
    </source>
</evidence>
<dbReference type="AlphaFoldDB" id="A0A401ZV38"/>
<sequence>MNRFATVCAAFRIVCARMGFVGVLGMALVALGGLLPPAAALARSDTHASGGGAIVYIHTATPSNSIYDWTDLDNPVTNNNPRAIVFVTPNWNPNGGGGIYDNHPIGVWYHGGKWAIFNQDLTAIPNGAAFNVYALPNSSYTGVFVHSATQSNIAANFTDFSSRLSNNNPRALIIVTPNWNPNGVGGIYDNHPIGVWYHGGKWSIFNQDLAAMPVGASFNVYVFSYQVYGAFRHTADPNNSVYDWTYLNHPVTNNNPKALVFTTPSYYPNSVYNNHNIGVWYYNSQWAIFNQDLSAVPNGASFNVLAFYSPYSPYQKK</sequence>
<accession>A0A401ZV38</accession>
<evidence type="ECO:0000313" key="3">
    <source>
        <dbReference type="Proteomes" id="UP000287352"/>
    </source>
</evidence>
<dbReference type="Pfam" id="PF24249">
    <property type="entry name" value="DUF7452"/>
    <property type="match status" value="2"/>
</dbReference>
<dbReference type="OrthoDB" id="5945679at2"/>
<feature type="domain" description="DUF7452" evidence="1">
    <location>
        <begin position="113"/>
        <end position="222"/>
    </location>
</feature>
<dbReference type="Proteomes" id="UP000287352">
    <property type="component" value="Unassembled WGS sequence"/>
</dbReference>
<protein>
    <recommendedName>
        <fullName evidence="1">DUF7452 domain-containing protein</fullName>
    </recommendedName>
</protein>
<dbReference type="EMBL" id="BIFR01000001">
    <property type="protein sequence ID" value="GCE10761.1"/>
    <property type="molecule type" value="Genomic_DNA"/>
</dbReference>
<dbReference type="RefSeq" id="WP_126578336.1">
    <property type="nucleotide sequence ID" value="NZ_BIFR01000001.1"/>
</dbReference>
<reference evidence="3" key="1">
    <citation type="submission" date="2018-12" db="EMBL/GenBank/DDBJ databases">
        <title>Tengunoibacter tsumagoiensis gen. nov., sp. nov., Dictyobacter kobayashii sp. nov., D. alpinus sp. nov., and D. joshuensis sp. nov. and description of Dictyobacteraceae fam. nov. within the order Ktedonobacterales isolated from Tengu-no-mugimeshi.</title>
        <authorList>
            <person name="Wang C.M."/>
            <person name="Zheng Y."/>
            <person name="Sakai Y."/>
            <person name="Toyoda A."/>
            <person name="Minakuchi Y."/>
            <person name="Abe K."/>
            <person name="Yokota A."/>
            <person name="Yabe S."/>
        </authorList>
    </citation>
    <scope>NUCLEOTIDE SEQUENCE [LARGE SCALE GENOMIC DNA]</scope>
    <source>
        <strain evidence="3">Uno3</strain>
    </source>
</reference>
<feature type="domain" description="DUF7452" evidence="1">
    <location>
        <begin position="229"/>
        <end position="305"/>
    </location>
</feature>
<name>A0A401ZV38_9CHLR</name>